<sequence length="410" mass="44791">MLALLVALQTQDFGRILDDPKLDGSIAAVVVADRDGKILFERNSRTHVMPASNMKLLSNSFALYQLGPDRKGETRFWKEPTRTVVESTGDPMLTHDQLVEARNRLRLDRRLPVYLHEEYAPGWGENWEYGDLPNKYAAPVCAFNVDRGSFEIWSQGGKPQFRPEAYGTRVVPAALPKGTTTRYDPFTRTVYATNAAFTKDQRVDTLSLPHPDEAAASLLGSRMVPTDEVPRRAPDLVIAGPKIIDVVGACLPPSDNQLAEQLLMLGARTEGPLGLDAYATARTRLTNFLTRIVGIDPADVKVDDGSGLSRHNYVTARAIVKLLAWSDHQPTALQWRAALAHAGKGTLASRLKGIEFTGKTGSLDLVAALSGYVQTRNGETRIVSIIFNQFGCSPAEARGIADRIVAAASD</sequence>
<dbReference type="KEGG" id="fgi:OP10G_4453"/>
<dbReference type="GO" id="GO:0006508">
    <property type="term" value="P:proteolysis"/>
    <property type="evidence" value="ECO:0007669"/>
    <property type="project" value="InterPro"/>
</dbReference>
<dbReference type="Pfam" id="PF02113">
    <property type="entry name" value="Peptidase_S13"/>
    <property type="match status" value="2"/>
</dbReference>
<dbReference type="RefSeq" id="WP_025228300.1">
    <property type="nucleotide sequence ID" value="NZ_CP007139.1"/>
</dbReference>
<dbReference type="HOGENOM" id="CLU_017692_1_1_0"/>
<keyword evidence="3" id="KW-0645">Protease</keyword>
<dbReference type="PRINTS" id="PR00922">
    <property type="entry name" value="DADACBPTASE3"/>
</dbReference>
<keyword evidence="2" id="KW-0378">Hydrolase</keyword>
<dbReference type="Gene3D" id="3.40.710.10">
    <property type="entry name" value="DD-peptidase/beta-lactamase superfamily"/>
    <property type="match status" value="2"/>
</dbReference>
<dbReference type="PANTHER" id="PTHR30023:SF0">
    <property type="entry name" value="PENICILLIN-SENSITIVE CARBOXYPEPTIDASE A"/>
    <property type="match status" value="1"/>
</dbReference>
<dbReference type="eggNOG" id="COG2027">
    <property type="taxonomic scope" value="Bacteria"/>
</dbReference>
<comment type="similarity">
    <text evidence="1">Belongs to the peptidase S13 family.</text>
</comment>
<dbReference type="STRING" id="661478.OP10G_4453"/>
<dbReference type="PANTHER" id="PTHR30023">
    <property type="entry name" value="D-ALANYL-D-ALANINE CARBOXYPEPTIDASE"/>
    <property type="match status" value="1"/>
</dbReference>
<dbReference type="InterPro" id="IPR012338">
    <property type="entry name" value="Beta-lactam/transpept-like"/>
</dbReference>
<evidence type="ECO:0000313" key="4">
    <source>
        <dbReference type="Proteomes" id="UP000027982"/>
    </source>
</evidence>
<dbReference type="AlphaFoldDB" id="A0A068NWJ3"/>
<dbReference type="EMBL" id="CP007139">
    <property type="protein sequence ID" value="AIE87821.1"/>
    <property type="molecule type" value="Genomic_DNA"/>
</dbReference>
<dbReference type="GO" id="GO:0004185">
    <property type="term" value="F:serine-type carboxypeptidase activity"/>
    <property type="evidence" value="ECO:0007669"/>
    <property type="project" value="InterPro"/>
</dbReference>
<reference evidence="3 4" key="1">
    <citation type="journal article" date="2014" name="PLoS ONE">
        <title>The first complete genome sequence of the class fimbriimonadia in the phylum armatimonadetes.</title>
        <authorList>
            <person name="Hu Z.Y."/>
            <person name="Wang Y.Z."/>
            <person name="Im W.T."/>
            <person name="Wang S.Y."/>
            <person name="Zhao G.P."/>
            <person name="Zheng H.J."/>
            <person name="Quan Z.X."/>
        </authorList>
    </citation>
    <scope>NUCLEOTIDE SEQUENCE [LARGE SCALE GENOMIC DNA]</scope>
    <source>
        <strain evidence="3">Gsoil 348</strain>
    </source>
</reference>
<proteinExistence type="inferred from homology"/>
<dbReference type="InterPro" id="IPR000667">
    <property type="entry name" value="Peptidase_S13"/>
</dbReference>
<dbReference type="SUPFAM" id="SSF56601">
    <property type="entry name" value="beta-lactamase/transpeptidase-like"/>
    <property type="match status" value="1"/>
</dbReference>
<organism evidence="3 4">
    <name type="scientific">Fimbriimonas ginsengisoli Gsoil 348</name>
    <dbReference type="NCBI Taxonomy" id="661478"/>
    <lineage>
        <taxon>Bacteria</taxon>
        <taxon>Bacillati</taxon>
        <taxon>Armatimonadota</taxon>
        <taxon>Fimbriimonadia</taxon>
        <taxon>Fimbriimonadales</taxon>
        <taxon>Fimbriimonadaceae</taxon>
        <taxon>Fimbriimonas</taxon>
    </lineage>
</organism>
<dbReference type="Proteomes" id="UP000027982">
    <property type="component" value="Chromosome"/>
</dbReference>
<name>A0A068NWJ3_FIMGI</name>
<keyword evidence="4" id="KW-1185">Reference proteome</keyword>
<protein>
    <submittedName>
        <fullName evidence="3">Peptidase S13, D-Ala-D-Ala carboxypeptidase C</fullName>
    </submittedName>
</protein>
<gene>
    <name evidence="3" type="ORF">OP10G_4453</name>
</gene>
<evidence type="ECO:0000256" key="2">
    <source>
        <dbReference type="ARBA" id="ARBA00022801"/>
    </source>
</evidence>
<accession>A0A068NWJ3</accession>
<keyword evidence="3" id="KW-0121">Carboxypeptidase</keyword>
<dbReference type="OrthoDB" id="9802627at2"/>
<evidence type="ECO:0000313" key="3">
    <source>
        <dbReference type="EMBL" id="AIE87821.1"/>
    </source>
</evidence>
<evidence type="ECO:0000256" key="1">
    <source>
        <dbReference type="ARBA" id="ARBA00006096"/>
    </source>
</evidence>
<dbReference type="GO" id="GO:0000270">
    <property type="term" value="P:peptidoglycan metabolic process"/>
    <property type="evidence" value="ECO:0007669"/>
    <property type="project" value="TreeGrafter"/>
</dbReference>